<dbReference type="SMART" id="SM00861">
    <property type="entry name" value="Transket_pyr"/>
    <property type="match status" value="1"/>
</dbReference>
<dbReference type="AlphaFoldDB" id="A0A6I4J3A1"/>
<feature type="binding site" evidence="14">
    <location>
        <position position="511"/>
    </location>
    <ligand>
        <name>substrate</name>
    </ligand>
</feature>
<dbReference type="GO" id="GO:0046872">
    <property type="term" value="F:metal ion binding"/>
    <property type="evidence" value="ECO:0007669"/>
    <property type="project" value="UniProtKB-KW"/>
</dbReference>
<name>A0A6I4J3A1_9SPHN</name>
<dbReference type="Pfam" id="PF00456">
    <property type="entry name" value="Transketolase_N"/>
    <property type="match status" value="1"/>
</dbReference>
<evidence type="ECO:0000256" key="2">
    <source>
        <dbReference type="ARBA" id="ARBA00001941"/>
    </source>
</evidence>
<protein>
    <recommendedName>
        <fullName evidence="5 12">Transketolase</fullName>
        <ecNumber evidence="5 12">2.2.1.1</ecNumber>
    </recommendedName>
</protein>
<dbReference type="InterPro" id="IPR029061">
    <property type="entry name" value="THDP-binding"/>
</dbReference>
<dbReference type="Proteomes" id="UP000441389">
    <property type="component" value="Unassembled WGS sequence"/>
</dbReference>
<feature type="binding site" evidence="16">
    <location>
        <position position="184"/>
    </location>
    <ligand>
        <name>Mg(2+)</name>
        <dbReference type="ChEBI" id="CHEBI:18420"/>
    </ligand>
</feature>
<evidence type="ECO:0000256" key="1">
    <source>
        <dbReference type="ARBA" id="ARBA00001913"/>
    </source>
</evidence>
<dbReference type="PROSITE" id="PS00802">
    <property type="entry name" value="TRANSKETOLASE_2"/>
    <property type="match status" value="1"/>
</dbReference>
<evidence type="ECO:0000256" key="8">
    <source>
        <dbReference type="ARBA" id="ARBA00022837"/>
    </source>
</evidence>
<evidence type="ECO:0000256" key="16">
    <source>
        <dbReference type="PIRSR" id="PIRSR605478-4"/>
    </source>
</evidence>
<feature type="binding site" evidence="14">
    <location>
        <position position="452"/>
    </location>
    <ligand>
        <name>substrate</name>
    </ligand>
</feature>
<feature type="binding site" evidence="14">
    <location>
        <position position="27"/>
    </location>
    <ligand>
        <name>substrate</name>
    </ligand>
</feature>
<feature type="binding site" evidence="14">
    <location>
        <position position="460"/>
    </location>
    <ligand>
        <name>substrate</name>
    </ligand>
</feature>
<evidence type="ECO:0000256" key="12">
    <source>
        <dbReference type="NCBIfam" id="TIGR00232"/>
    </source>
</evidence>
<dbReference type="InterPro" id="IPR020826">
    <property type="entry name" value="Transketolase_BS"/>
</dbReference>
<organism evidence="20 21">
    <name type="scientific">Sphingomonas horti</name>
    <dbReference type="NCBI Taxonomy" id="2682842"/>
    <lineage>
        <taxon>Bacteria</taxon>
        <taxon>Pseudomonadati</taxon>
        <taxon>Pseudomonadota</taxon>
        <taxon>Alphaproteobacteria</taxon>
        <taxon>Sphingomonadales</taxon>
        <taxon>Sphingomonadaceae</taxon>
        <taxon>Sphingomonas</taxon>
    </lineage>
</organism>
<dbReference type="SUPFAM" id="SSF52922">
    <property type="entry name" value="TK C-terminal domain-like"/>
    <property type="match status" value="1"/>
</dbReference>
<evidence type="ECO:0000256" key="3">
    <source>
        <dbReference type="ARBA" id="ARBA00007131"/>
    </source>
</evidence>
<dbReference type="PANTHER" id="PTHR43522">
    <property type="entry name" value="TRANSKETOLASE"/>
    <property type="match status" value="1"/>
</dbReference>
<dbReference type="FunFam" id="3.40.50.970:FF:000004">
    <property type="entry name" value="Transketolase"/>
    <property type="match status" value="1"/>
</dbReference>
<dbReference type="FunFam" id="3.40.50.920:FF:000003">
    <property type="entry name" value="Transketolase"/>
    <property type="match status" value="1"/>
</dbReference>
<feature type="binding site" evidence="14">
    <location>
        <position position="348"/>
    </location>
    <ligand>
        <name>substrate</name>
    </ligand>
</feature>
<dbReference type="RefSeq" id="WP_157027499.1">
    <property type="nucleotide sequence ID" value="NZ_WQMS01000013.1"/>
</dbReference>
<gene>
    <name evidence="20" type="primary">tkt</name>
    <name evidence="20" type="ORF">GON01_11605</name>
</gene>
<evidence type="ECO:0000256" key="13">
    <source>
        <dbReference type="PIRSR" id="PIRSR605478-1"/>
    </source>
</evidence>
<feature type="binding site" evidence="15">
    <location>
        <position position="184"/>
    </location>
    <ligand>
        <name>thiamine diphosphate</name>
        <dbReference type="ChEBI" id="CHEBI:58937"/>
    </ligand>
</feature>
<comment type="subunit">
    <text evidence="4 18">Homodimer.</text>
</comment>
<feature type="binding site" evidence="15">
    <location>
        <position position="428"/>
    </location>
    <ligand>
        <name>thiamine diphosphate</name>
        <dbReference type="ChEBI" id="CHEBI:58937"/>
    </ligand>
</feature>
<dbReference type="Gene3D" id="3.40.50.920">
    <property type="match status" value="1"/>
</dbReference>
<feature type="binding site" evidence="15">
    <location>
        <begin position="116"/>
        <end position="118"/>
    </location>
    <ligand>
        <name>thiamine diphosphate</name>
        <dbReference type="ChEBI" id="CHEBI:58937"/>
    </ligand>
</feature>
<evidence type="ECO:0000313" key="20">
    <source>
        <dbReference type="EMBL" id="MVO78573.1"/>
    </source>
</evidence>
<sequence>MTVTHDQLANAIRALAMDAVEAANSGHPGMPMGMADVATVLFTRYLKYDPADPHWPDRDRFVLSAGHGSMLIYSLLYLTGYQRPTIDDIKRFRQLGSPCAGHPENFELPGVETTTGPLGQGFATAVGMAIAERHLNASYGDDLVDHRTWVVAGDGCLMEGINHEAVGLAGHLRLGRLIVLWDDNHITIDGSTDLSTSENVPARYEASGWHVVRCDGHDAADIARAFDEAIADPRPSLVACRTIIGKGAPNKQGTSATHGAALGAAEVAAAREALVWTAEPFVIPEEITAEWKRYGARGAADRSAWTSRFDGSGRKAELQAQLAGRVSSDWLKPYLDGLLASPQKVATRKASEMALEAINAAVPWTIGGSADLTGSNNTKTKALKPLTRDDYSGRYIYYGIREFGMAAAMNGLALHGGVIPYGGTFLVFSDYCRPAIRLSALQGARVVYVMTHDSIGLGEDGPTHQPIEHLTSLRLIPNLDVLRPCDAVETAECWALALERTDGPSLIALSRQNLPQLRDEAAENRSARGAYRLRAAGAARRVVLIATGSEVEIAVGVRDRLEDQGIGADVVSMPSWERFDAQDAAYRADLLPGDVLKVSIEAGTTLGWERYTGADGLRFGIDGYGASAPAADLYKHFGLTPDAIAPQILAALKA</sequence>
<evidence type="ECO:0000256" key="17">
    <source>
        <dbReference type="PIRSR" id="PIRSR605478-5"/>
    </source>
</evidence>
<keyword evidence="21" id="KW-1185">Reference proteome</keyword>
<keyword evidence="7 16" id="KW-0479">Metal-binding</keyword>
<dbReference type="GO" id="GO:0005829">
    <property type="term" value="C:cytosol"/>
    <property type="evidence" value="ECO:0007669"/>
    <property type="project" value="TreeGrafter"/>
</dbReference>
<reference evidence="20 21" key="1">
    <citation type="submission" date="2019-12" db="EMBL/GenBank/DDBJ databases">
        <authorList>
            <person name="Huq M.A."/>
        </authorList>
    </citation>
    <scope>NUCLEOTIDE SEQUENCE [LARGE SCALE GENOMIC DNA]</scope>
    <source>
        <strain evidence="20 21">MAH-20</strain>
    </source>
</reference>
<dbReference type="InterPro" id="IPR005478">
    <property type="entry name" value="Transketolase_bac-like"/>
</dbReference>
<dbReference type="EMBL" id="WQMS01000013">
    <property type="protein sequence ID" value="MVO78573.1"/>
    <property type="molecule type" value="Genomic_DNA"/>
</dbReference>
<dbReference type="SUPFAM" id="SSF52518">
    <property type="entry name" value="Thiamin diphosphate-binding fold (THDP-binding)"/>
    <property type="match status" value="2"/>
</dbReference>
<evidence type="ECO:0000256" key="7">
    <source>
        <dbReference type="ARBA" id="ARBA00022723"/>
    </source>
</evidence>
<keyword evidence="10 15" id="KW-0786">Thiamine pyrophosphate</keyword>
<dbReference type="InterPro" id="IPR005475">
    <property type="entry name" value="Transketolase-like_Pyr-bd"/>
</dbReference>
<evidence type="ECO:0000256" key="9">
    <source>
        <dbReference type="ARBA" id="ARBA00022842"/>
    </source>
</evidence>
<evidence type="ECO:0000256" key="10">
    <source>
        <dbReference type="ARBA" id="ARBA00023052"/>
    </source>
</evidence>
<dbReference type="EC" id="2.2.1.1" evidence="5 12"/>
<dbReference type="InterPro" id="IPR009014">
    <property type="entry name" value="Transketo_C/PFOR_II"/>
</dbReference>
<accession>A0A6I4J3A1</accession>
<evidence type="ECO:0000256" key="5">
    <source>
        <dbReference type="ARBA" id="ARBA00013152"/>
    </source>
</evidence>
<keyword evidence="6 18" id="KW-0808">Transferase</keyword>
<feature type="site" description="Important for catalytic activity" evidence="17">
    <location>
        <position position="258"/>
    </location>
</feature>
<dbReference type="Pfam" id="PF22613">
    <property type="entry name" value="Transketolase_C_1"/>
    <property type="match status" value="1"/>
</dbReference>
<comment type="caution">
    <text evidence="20">The sequence shown here is derived from an EMBL/GenBank/DDBJ whole genome shotgun (WGS) entry which is preliminary data.</text>
</comment>
<evidence type="ECO:0000256" key="18">
    <source>
        <dbReference type="RuleBase" id="RU004996"/>
    </source>
</evidence>
<dbReference type="GO" id="GO:0009052">
    <property type="term" value="P:pentose-phosphate shunt, non-oxidative branch"/>
    <property type="evidence" value="ECO:0007669"/>
    <property type="project" value="UniProtKB-ARBA"/>
</dbReference>
<feature type="site" description="Important for catalytic activity" evidence="17">
    <location>
        <position position="27"/>
    </location>
</feature>
<feature type="binding site" evidence="14">
    <location>
        <position position="258"/>
    </location>
    <ligand>
        <name>substrate</name>
    </ligand>
</feature>
<proteinExistence type="inferred from homology"/>
<evidence type="ECO:0000256" key="15">
    <source>
        <dbReference type="PIRSR" id="PIRSR605478-3"/>
    </source>
</evidence>
<feature type="domain" description="Transketolase-like pyrimidine-binding" evidence="19">
    <location>
        <begin position="345"/>
        <end position="516"/>
    </location>
</feature>
<dbReference type="CDD" id="cd02012">
    <property type="entry name" value="TPP_TK"/>
    <property type="match status" value="1"/>
</dbReference>
<comment type="cofactor">
    <cofactor evidence="16">
        <name>Mg(2+)</name>
        <dbReference type="ChEBI" id="CHEBI:18420"/>
    </cofactor>
    <text evidence="16">Binds 1 Mg(2+) ion per subunit. Can also utilize other divalent metal cations, such as Ca(2+), Mn(2+) and Co(2+).</text>
</comment>
<feature type="binding site" evidence="16">
    <location>
        <position position="154"/>
    </location>
    <ligand>
        <name>Mg(2+)</name>
        <dbReference type="ChEBI" id="CHEBI:18420"/>
    </ligand>
</feature>
<feature type="binding site" evidence="15">
    <location>
        <position position="258"/>
    </location>
    <ligand>
        <name>thiamine diphosphate</name>
        <dbReference type="ChEBI" id="CHEBI:58937"/>
    </ligand>
</feature>
<dbReference type="PROSITE" id="PS00801">
    <property type="entry name" value="TRANSKETOLASE_1"/>
    <property type="match status" value="1"/>
</dbReference>
<evidence type="ECO:0000256" key="4">
    <source>
        <dbReference type="ARBA" id="ARBA00011738"/>
    </source>
</evidence>
<dbReference type="GO" id="GO:0004802">
    <property type="term" value="F:transketolase activity"/>
    <property type="evidence" value="ECO:0007669"/>
    <property type="project" value="UniProtKB-UniRule"/>
</dbReference>
<comment type="catalytic activity">
    <reaction evidence="11 18">
        <text>D-sedoheptulose 7-phosphate + D-glyceraldehyde 3-phosphate = aldehydo-D-ribose 5-phosphate + D-xylulose 5-phosphate</text>
        <dbReference type="Rhea" id="RHEA:10508"/>
        <dbReference type="ChEBI" id="CHEBI:57483"/>
        <dbReference type="ChEBI" id="CHEBI:57737"/>
        <dbReference type="ChEBI" id="CHEBI:58273"/>
        <dbReference type="ChEBI" id="CHEBI:59776"/>
        <dbReference type="EC" id="2.2.1.1"/>
    </reaction>
</comment>
<dbReference type="FunFam" id="3.40.50.970:FF:000003">
    <property type="entry name" value="Transketolase"/>
    <property type="match status" value="1"/>
</dbReference>
<evidence type="ECO:0000259" key="19">
    <source>
        <dbReference type="SMART" id="SM00861"/>
    </source>
</evidence>
<dbReference type="InterPro" id="IPR055152">
    <property type="entry name" value="Transketolase-like_C_2"/>
</dbReference>
<comment type="cofactor">
    <cofactor evidence="2">
        <name>Co(2+)</name>
        <dbReference type="ChEBI" id="CHEBI:48828"/>
    </cofactor>
</comment>
<dbReference type="Gene3D" id="3.40.50.970">
    <property type="match status" value="2"/>
</dbReference>
<feature type="active site" description="Proton donor" evidence="13">
    <location>
        <position position="402"/>
    </location>
</feature>
<evidence type="ECO:0000256" key="11">
    <source>
        <dbReference type="ARBA" id="ARBA00049473"/>
    </source>
</evidence>
<feature type="binding site" evidence="15">
    <location>
        <position position="155"/>
    </location>
    <ligand>
        <name>thiamine diphosphate</name>
        <dbReference type="ChEBI" id="CHEBI:58937"/>
    </ligand>
</feature>
<evidence type="ECO:0000313" key="21">
    <source>
        <dbReference type="Proteomes" id="UP000441389"/>
    </source>
</evidence>
<dbReference type="PANTHER" id="PTHR43522:SF2">
    <property type="entry name" value="TRANSKETOLASE 1-RELATED"/>
    <property type="match status" value="1"/>
</dbReference>
<feature type="binding site" evidence="16">
    <location>
        <position position="186"/>
    </location>
    <ligand>
        <name>Mg(2+)</name>
        <dbReference type="ChEBI" id="CHEBI:18420"/>
    </ligand>
</feature>
<dbReference type="NCBIfam" id="TIGR00232">
    <property type="entry name" value="tktlase_bact"/>
    <property type="match status" value="1"/>
</dbReference>
<comment type="function">
    <text evidence="18">Catalyzes the transfer of a two-carbon ketol group from a ketose donor to an aldose acceptor, via a covalent intermediate with the cofactor thiamine pyrophosphate.</text>
</comment>
<comment type="cofactor">
    <cofactor evidence="1">
        <name>Ca(2+)</name>
        <dbReference type="ChEBI" id="CHEBI:29108"/>
    </cofactor>
</comment>
<keyword evidence="9 16" id="KW-0460">Magnesium</keyword>
<evidence type="ECO:0000256" key="14">
    <source>
        <dbReference type="PIRSR" id="PIRSR605478-2"/>
    </source>
</evidence>
<feature type="binding site" evidence="15">
    <location>
        <position position="67"/>
    </location>
    <ligand>
        <name>thiamine diphosphate</name>
        <dbReference type="ChEBI" id="CHEBI:58937"/>
    </ligand>
</feature>
<dbReference type="InterPro" id="IPR033247">
    <property type="entry name" value="Transketolase_fam"/>
</dbReference>
<keyword evidence="8 18" id="KW-0106">Calcium</keyword>
<comment type="cofactor">
    <cofactor evidence="18">
        <name>Mg(2+)</name>
        <dbReference type="ChEBI" id="CHEBI:18420"/>
    </cofactor>
    <cofactor evidence="18">
        <name>Ca(2+)</name>
        <dbReference type="ChEBI" id="CHEBI:29108"/>
    </cofactor>
    <cofactor evidence="18">
        <name>Mn(2+)</name>
        <dbReference type="ChEBI" id="CHEBI:29035"/>
    </cofactor>
    <cofactor evidence="18">
        <name>Co(2+)</name>
        <dbReference type="ChEBI" id="CHEBI:48828"/>
    </cofactor>
    <text evidence="18">Binds 1 Mg(2+) ion per subunit. Can also utilize other divalent metal cations, such as Ca(2+), Mn(2+) and Co(2+).</text>
</comment>
<dbReference type="CDD" id="cd07033">
    <property type="entry name" value="TPP_PYR_DXS_TK_like"/>
    <property type="match status" value="1"/>
</dbReference>
<dbReference type="InterPro" id="IPR005474">
    <property type="entry name" value="Transketolase_N"/>
</dbReference>
<comment type="cofactor">
    <cofactor evidence="15">
        <name>thiamine diphosphate</name>
        <dbReference type="ChEBI" id="CHEBI:58937"/>
    </cofactor>
    <text evidence="15">Binds 1 thiamine pyrophosphate per subunit. During the reaction, the substrate forms a covalent intermediate with the cofactor.</text>
</comment>
<evidence type="ECO:0000256" key="6">
    <source>
        <dbReference type="ARBA" id="ARBA00022679"/>
    </source>
</evidence>
<feature type="binding site" evidence="14">
    <location>
        <position position="464"/>
    </location>
    <ligand>
        <name>substrate</name>
    </ligand>
</feature>
<dbReference type="InterPro" id="IPR049557">
    <property type="entry name" value="Transketolase_CS"/>
</dbReference>
<comment type="similarity">
    <text evidence="3 18">Belongs to the transketolase family.</text>
</comment>
<feature type="binding site" evidence="14">
    <location>
        <position position="375"/>
    </location>
    <ligand>
        <name>substrate</name>
    </ligand>
</feature>
<dbReference type="Pfam" id="PF02779">
    <property type="entry name" value="Transket_pyr"/>
    <property type="match status" value="1"/>
</dbReference>